<dbReference type="InterPro" id="IPR002201">
    <property type="entry name" value="Glyco_trans_9"/>
</dbReference>
<comment type="caution">
    <text evidence="3">The sequence shown here is derived from an EMBL/GenBank/DDBJ whole genome shotgun (WGS) entry which is preliminary data.</text>
</comment>
<evidence type="ECO:0008006" key="4">
    <source>
        <dbReference type="Google" id="ProtNLM"/>
    </source>
</evidence>
<accession>X0TZ69</accession>
<dbReference type="SUPFAM" id="SSF53756">
    <property type="entry name" value="UDP-Glycosyltransferase/glycogen phosphorylase"/>
    <property type="match status" value="1"/>
</dbReference>
<evidence type="ECO:0000256" key="1">
    <source>
        <dbReference type="ARBA" id="ARBA00022676"/>
    </source>
</evidence>
<sequence length="184" mass="19650">INPVVDEAEHLMLLNPNAGDLLPVRAWPVENYAALTRRIIERFNAVVIVVGLKGAGREAARILGHVGPERCIDFTDKTSFKDLLDLLNLADVLVTADGGPAHFAGLTAIKNIVLFGPETPALYAPLGQHTTCLFAGLACSPCLSAYNHRKTGCTDPKCMKAITVDQVFEIVSVSLSDAGTKEPS</sequence>
<dbReference type="AlphaFoldDB" id="X0TZ69"/>
<proteinExistence type="predicted"/>
<evidence type="ECO:0000313" key="3">
    <source>
        <dbReference type="EMBL" id="GAF92426.1"/>
    </source>
</evidence>
<dbReference type="Pfam" id="PF01075">
    <property type="entry name" value="Glyco_transf_9"/>
    <property type="match status" value="1"/>
</dbReference>
<dbReference type="EMBL" id="BARS01015613">
    <property type="protein sequence ID" value="GAF92426.1"/>
    <property type="molecule type" value="Genomic_DNA"/>
</dbReference>
<dbReference type="PANTHER" id="PTHR30160:SF1">
    <property type="entry name" value="LIPOPOLYSACCHARIDE 1,2-N-ACETYLGLUCOSAMINETRANSFERASE-RELATED"/>
    <property type="match status" value="1"/>
</dbReference>
<dbReference type="GO" id="GO:0009244">
    <property type="term" value="P:lipopolysaccharide core region biosynthetic process"/>
    <property type="evidence" value="ECO:0007669"/>
    <property type="project" value="TreeGrafter"/>
</dbReference>
<dbReference type="Gene3D" id="3.40.50.2000">
    <property type="entry name" value="Glycogen Phosphorylase B"/>
    <property type="match status" value="1"/>
</dbReference>
<dbReference type="GO" id="GO:0008713">
    <property type="term" value="F:ADP-heptose-lipopolysaccharide heptosyltransferase activity"/>
    <property type="evidence" value="ECO:0007669"/>
    <property type="project" value="TreeGrafter"/>
</dbReference>
<feature type="non-terminal residue" evidence="3">
    <location>
        <position position="1"/>
    </location>
</feature>
<dbReference type="InterPro" id="IPR051199">
    <property type="entry name" value="LPS_LOS_Heptosyltrfase"/>
</dbReference>
<organism evidence="3">
    <name type="scientific">marine sediment metagenome</name>
    <dbReference type="NCBI Taxonomy" id="412755"/>
    <lineage>
        <taxon>unclassified sequences</taxon>
        <taxon>metagenomes</taxon>
        <taxon>ecological metagenomes</taxon>
    </lineage>
</organism>
<gene>
    <name evidence="3" type="ORF">S01H1_25808</name>
</gene>
<keyword evidence="1" id="KW-0328">Glycosyltransferase</keyword>
<protein>
    <recommendedName>
        <fullName evidence="4">Glycosyltransferase family 9 protein</fullName>
    </recommendedName>
</protein>
<dbReference type="GO" id="GO:0005829">
    <property type="term" value="C:cytosol"/>
    <property type="evidence" value="ECO:0007669"/>
    <property type="project" value="TreeGrafter"/>
</dbReference>
<evidence type="ECO:0000256" key="2">
    <source>
        <dbReference type="ARBA" id="ARBA00022679"/>
    </source>
</evidence>
<keyword evidence="2" id="KW-0808">Transferase</keyword>
<dbReference type="PANTHER" id="PTHR30160">
    <property type="entry name" value="TETRAACYLDISACCHARIDE 4'-KINASE-RELATED"/>
    <property type="match status" value="1"/>
</dbReference>
<name>X0TZ69_9ZZZZ</name>
<reference evidence="3" key="1">
    <citation type="journal article" date="2014" name="Front. Microbiol.">
        <title>High frequency of phylogenetically diverse reductive dehalogenase-homologous genes in deep subseafloor sedimentary metagenomes.</title>
        <authorList>
            <person name="Kawai M."/>
            <person name="Futagami T."/>
            <person name="Toyoda A."/>
            <person name="Takaki Y."/>
            <person name="Nishi S."/>
            <person name="Hori S."/>
            <person name="Arai W."/>
            <person name="Tsubouchi T."/>
            <person name="Morono Y."/>
            <person name="Uchiyama I."/>
            <person name="Ito T."/>
            <person name="Fujiyama A."/>
            <person name="Inagaki F."/>
            <person name="Takami H."/>
        </authorList>
    </citation>
    <scope>NUCLEOTIDE SEQUENCE</scope>
    <source>
        <strain evidence="3">Expedition CK06-06</strain>
    </source>
</reference>